<dbReference type="GO" id="GO:0015740">
    <property type="term" value="P:C4-dicarboxylate transport"/>
    <property type="evidence" value="ECO:0007669"/>
    <property type="project" value="TreeGrafter"/>
</dbReference>
<keyword evidence="5 9" id="KW-0812">Transmembrane</keyword>
<evidence type="ECO:0000256" key="1">
    <source>
        <dbReference type="ARBA" id="ARBA00004429"/>
    </source>
</evidence>
<protein>
    <recommendedName>
        <fullName evidence="9">TRAP transporter small permease protein</fullName>
    </recommendedName>
</protein>
<keyword evidence="12" id="KW-1185">Reference proteome</keyword>
<sequence length="178" mass="19814">MNSFRNLFGQIDDLIAAVEDFFVIAIHGAIALMVMLSVILRYVFNDPLTWGEELIVAMLTWMVFIGAAAAVRSQMHIRIDVMAPVFRMPKFTWVNVLTVFMGIVIMGTMVYGCIEQVLQELVVDSPMMGVSKAWFAVAMPIGLVLMIIHALRVWMDEGAAPVFRGETEVVIMKEGGAQ</sequence>
<comment type="subunit">
    <text evidence="9">The complex comprises the extracytoplasmic solute receptor protein and the two transmembrane proteins.</text>
</comment>
<comment type="similarity">
    <text evidence="8 9">Belongs to the TRAP transporter small permease family.</text>
</comment>
<keyword evidence="2 9" id="KW-0813">Transport</keyword>
<evidence type="ECO:0000256" key="6">
    <source>
        <dbReference type="ARBA" id="ARBA00022989"/>
    </source>
</evidence>
<evidence type="ECO:0000313" key="11">
    <source>
        <dbReference type="EMBL" id="SDG53794.1"/>
    </source>
</evidence>
<keyword evidence="3" id="KW-1003">Cell membrane</keyword>
<dbReference type="PANTHER" id="PTHR35011">
    <property type="entry name" value="2,3-DIKETO-L-GULONATE TRAP TRANSPORTER SMALL PERMEASE PROTEIN YIAM"/>
    <property type="match status" value="1"/>
</dbReference>
<keyword evidence="4 9" id="KW-0997">Cell inner membrane</keyword>
<dbReference type="Pfam" id="PF04290">
    <property type="entry name" value="DctQ"/>
    <property type="match status" value="1"/>
</dbReference>
<keyword evidence="7 9" id="KW-0472">Membrane</keyword>
<dbReference type="GO" id="GO:0005886">
    <property type="term" value="C:plasma membrane"/>
    <property type="evidence" value="ECO:0007669"/>
    <property type="project" value="UniProtKB-SubCell"/>
</dbReference>
<name>A0A1G7V250_9RHOO</name>
<evidence type="ECO:0000256" key="3">
    <source>
        <dbReference type="ARBA" id="ARBA00022475"/>
    </source>
</evidence>
<dbReference type="RefSeq" id="WP_176785687.1">
    <property type="nucleotide sequence ID" value="NZ_FNCY01000001.1"/>
</dbReference>
<feature type="transmembrane region" description="Helical" evidence="9">
    <location>
        <begin position="21"/>
        <end position="42"/>
    </location>
</feature>
<evidence type="ECO:0000256" key="9">
    <source>
        <dbReference type="RuleBase" id="RU369079"/>
    </source>
</evidence>
<evidence type="ECO:0000259" key="10">
    <source>
        <dbReference type="Pfam" id="PF04290"/>
    </source>
</evidence>
<evidence type="ECO:0000256" key="4">
    <source>
        <dbReference type="ARBA" id="ARBA00022519"/>
    </source>
</evidence>
<feature type="domain" description="Tripartite ATP-independent periplasmic transporters DctQ component" evidence="10">
    <location>
        <begin position="30"/>
        <end position="153"/>
    </location>
</feature>
<feature type="transmembrane region" description="Helical" evidence="9">
    <location>
        <begin position="92"/>
        <end position="114"/>
    </location>
</feature>
<dbReference type="STRING" id="83767.SAMN05660652_00066"/>
<evidence type="ECO:0000256" key="8">
    <source>
        <dbReference type="ARBA" id="ARBA00038436"/>
    </source>
</evidence>
<dbReference type="GO" id="GO:0022857">
    <property type="term" value="F:transmembrane transporter activity"/>
    <property type="evidence" value="ECO:0007669"/>
    <property type="project" value="UniProtKB-UniRule"/>
</dbReference>
<evidence type="ECO:0000256" key="5">
    <source>
        <dbReference type="ARBA" id="ARBA00022692"/>
    </source>
</evidence>
<accession>A0A1G7V250</accession>
<comment type="function">
    <text evidence="9">Part of the tripartite ATP-independent periplasmic (TRAP) transport system.</text>
</comment>
<proteinExistence type="inferred from homology"/>
<dbReference type="PANTHER" id="PTHR35011:SF2">
    <property type="entry name" value="2,3-DIKETO-L-GULONATE TRAP TRANSPORTER SMALL PERMEASE PROTEIN YIAM"/>
    <property type="match status" value="1"/>
</dbReference>
<dbReference type="InterPro" id="IPR055348">
    <property type="entry name" value="DctQ"/>
</dbReference>
<gene>
    <name evidence="11" type="ORF">SAMN05660652_00066</name>
</gene>
<dbReference type="InterPro" id="IPR007387">
    <property type="entry name" value="TRAP_DctQ"/>
</dbReference>
<feature type="transmembrane region" description="Helical" evidence="9">
    <location>
        <begin position="54"/>
        <end position="71"/>
    </location>
</feature>
<dbReference type="Proteomes" id="UP000198607">
    <property type="component" value="Unassembled WGS sequence"/>
</dbReference>
<comment type="subcellular location">
    <subcellularLocation>
        <location evidence="1 9">Cell inner membrane</location>
        <topology evidence="1 9">Multi-pass membrane protein</topology>
    </subcellularLocation>
</comment>
<organism evidence="11 12">
    <name type="scientific">Propionivibrio dicarboxylicus</name>
    <dbReference type="NCBI Taxonomy" id="83767"/>
    <lineage>
        <taxon>Bacteria</taxon>
        <taxon>Pseudomonadati</taxon>
        <taxon>Pseudomonadota</taxon>
        <taxon>Betaproteobacteria</taxon>
        <taxon>Rhodocyclales</taxon>
        <taxon>Rhodocyclaceae</taxon>
        <taxon>Propionivibrio</taxon>
    </lineage>
</organism>
<dbReference type="EMBL" id="FNCY01000001">
    <property type="protein sequence ID" value="SDG53794.1"/>
    <property type="molecule type" value="Genomic_DNA"/>
</dbReference>
<keyword evidence="6 9" id="KW-1133">Transmembrane helix</keyword>
<dbReference type="AlphaFoldDB" id="A0A1G7V250"/>
<evidence type="ECO:0000313" key="12">
    <source>
        <dbReference type="Proteomes" id="UP000198607"/>
    </source>
</evidence>
<feature type="transmembrane region" description="Helical" evidence="9">
    <location>
        <begin position="134"/>
        <end position="154"/>
    </location>
</feature>
<reference evidence="11 12" key="1">
    <citation type="submission" date="2016-10" db="EMBL/GenBank/DDBJ databases">
        <authorList>
            <person name="de Groot N.N."/>
        </authorList>
    </citation>
    <scope>NUCLEOTIDE SEQUENCE [LARGE SCALE GENOMIC DNA]</scope>
    <source>
        <strain evidence="11 12">DSM 5885</strain>
    </source>
</reference>
<evidence type="ECO:0000256" key="7">
    <source>
        <dbReference type="ARBA" id="ARBA00023136"/>
    </source>
</evidence>
<evidence type="ECO:0000256" key="2">
    <source>
        <dbReference type="ARBA" id="ARBA00022448"/>
    </source>
</evidence>